<reference evidence="3 4" key="1">
    <citation type="journal article" date="2022" name="bioRxiv">
        <title>Genomics of Preaxostyla Flagellates Illuminates Evolutionary Transitions and the Path Towards Mitochondrial Loss.</title>
        <authorList>
            <person name="Novak L.V.F."/>
            <person name="Treitli S.C."/>
            <person name="Pyrih J."/>
            <person name="Halakuc P."/>
            <person name="Pipaliya S.V."/>
            <person name="Vacek V."/>
            <person name="Brzon O."/>
            <person name="Soukal P."/>
            <person name="Eme L."/>
            <person name="Dacks J.B."/>
            <person name="Karnkowska A."/>
            <person name="Elias M."/>
            <person name="Hampl V."/>
        </authorList>
    </citation>
    <scope>NUCLEOTIDE SEQUENCE [LARGE SCALE GENOMIC DNA]</scope>
    <source>
        <strain evidence="3">NAU3</strain>
        <tissue evidence="3">Gut</tissue>
    </source>
</reference>
<dbReference type="SUPFAM" id="SSF53920">
    <property type="entry name" value="Fe-only hydrogenase"/>
    <property type="match status" value="1"/>
</dbReference>
<dbReference type="EMBL" id="JARBJD010000003">
    <property type="protein sequence ID" value="KAK2964386.1"/>
    <property type="molecule type" value="Genomic_DNA"/>
</dbReference>
<sequence length="507" mass="55339">MISLSSLSVSDYIAPSQNCVIPVQKEEVVKVSLNDCLACSGCVTSAESVLISEQGIDELDALLKENFSKSLETKQIFVASIEPQVATSFAALYNLPLTQAYFFISGFLHKTLGFDYVLDSAVAQCLSVQALISEVESRLDPILSSPNPPDQTSLSKLPLLSGTCPGFVCYLEKVHPTLIPHLLHAPSVQHMQGVLVKYFFAPILSTVQNIPPTIPLQKRIYHVAFSPCYDRKIESLRWAKTAPIIGTEFPVVDSVLTLKELLTLFERHHIVLSDPQTFQNPPFPLSPCDHAFGLSCILTPESVFPSYPAPSGGYAESVERHLVERVTAGTVNAMNQGQFEQSIQKRWASKVTKSQTNNALEFSYENPSLPMPVTTAAVFGFRHLQTMIQKLKAAQRQSSSALQSYMFVDLEACPSACLGGGGLPSAVVNEKAVVENLQSVQQSYSPIFADKQTPLVSIPTDIAASLPFGEETSVLDALQHVCFFFFVSNWMSTVSSSVPSCLFVISS</sequence>
<dbReference type="PANTHER" id="PTHR11615">
    <property type="entry name" value="NITRATE, FORMATE, IRON DEHYDROGENASE"/>
    <property type="match status" value="1"/>
</dbReference>
<gene>
    <name evidence="3" type="ORF">BLNAU_917</name>
</gene>
<keyword evidence="4" id="KW-1185">Reference proteome</keyword>
<evidence type="ECO:0000259" key="2">
    <source>
        <dbReference type="Pfam" id="PF02906"/>
    </source>
</evidence>
<protein>
    <submittedName>
        <fullName evidence="3">Cytosolic Fe-S cluster assembly factor NARFL</fullName>
    </submittedName>
</protein>
<proteinExistence type="inferred from homology"/>
<organism evidence="3 4">
    <name type="scientific">Blattamonas nauphoetae</name>
    <dbReference type="NCBI Taxonomy" id="2049346"/>
    <lineage>
        <taxon>Eukaryota</taxon>
        <taxon>Metamonada</taxon>
        <taxon>Preaxostyla</taxon>
        <taxon>Oxymonadida</taxon>
        <taxon>Blattamonas</taxon>
    </lineage>
</organism>
<dbReference type="Gene3D" id="3.40.950.10">
    <property type="entry name" value="Fe-only Hydrogenase (Larger Subunit), Chain L, domain 3"/>
    <property type="match status" value="1"/>
</dbReference>
<feature type="domain" description="Iron hydrogenase large subunit C-terminal" evidence="2">
    <location>
        <begin position="76"/>
        <end position="421"/>
    </location>
</feature>
<dbReference type="InterPro" id="IPR009016">
    <property type="entry name" value="Fe_hydrogenase"/>
</dbReference>
<comment type="caution">
    <text evidence="3">The sequence shown here is derived from an EMBL/GenBank/DDBJ whole genome shotgun (WGS) entry which is preliminary data.</text>
</comment>
<dbReference type="InterPro" id="IPR004108">
    <property type="entry name" value="Fe_hydrogenase_lsu_C"/>
</dbReference>
<dbReference type="Pfam" id="PF02906">
    <property type="entry name" value="Fe_hyd_lg_C"/>
    <property type="match status" value="1"/>
</dbReference>
<dbReference type="Proteomes" id="UP001281761">
    <property type="component" value="Unassembled WGS sequence"/>
</dbReference>
<comment type="similarity">
    <text evidence="1">Belongs to the NARF family.</text>
</comment>
<evidence type="ECO:0000313" key="4">
    <source>
        <dbReference type="Proteomes" id="UP001281761"/>
    </source>
</evidence>
<accession>A0ABQ9YL46</accession>
<name>A0ABQ9YL46_9EUKA</name>
<evidence type="ECO:0000256" key="1">
    <source>
        <dbReference type="ARBA" id="ARBA00006596"/>
    </source>
</evidence>
<dbReference type="Gene3D" id="3.40.50.1780">
    <property type="match status" value="1"/>
</dbReference>
<dbReference type="InterPro" id="IPR050340">
    <property type="entry name" value="Cytosolic_Fe-S_CAF"/>
</dbReference>
<evidence type="ECO:0000313" key="3">
    <source>
        <dbReference type="EMBL" id="KAK2964386.1"/>
    </source>
</evidence>